<keyword evidence="2 3" id="KW-0040">ANK repeat</keyword>
<organism evidence="4 5">
    <name type="scientific">Infirmifilum lucidum</name>
    <dbReference type="NCBI Taxonomy" id="2776706"/>
    <lineage>
        <taxon>Archaea</taxon>
        <taxon>Thermoproteota</taxon>
        <taxon>Thermoprotei</taxon>
        <taxon>Thermofilales</taxon>
        <taxon>Thermofilaceae</taxon>
        <taxon>Infirmifilum</taxon>
    </lineage>
</organism>
<feature type="repeat" description="ANK" evidence="3">
    <location>
        <begin position="70"/>
        <end position="98"/>
    </location>
</feature>
<dbReference type="SMART" id="SM00248">
    <property type="entry name" value="ANK"/>
    <property type="match status" value="3"/>
</dbReference>
<dbReference type="Pfam" id="PF12796">
    <property type="entry name" value="Ank_2"/>
    <property type="match status" value="1"/>
</dbReference>
<accession>A0A7L9FGL2</accession>
<dbReference type="InterPro" id="IPR036770">
    <property type="entry name" value="Ankyrin_rpt-contain_sf"/>
</dbReference>
<dbReference type="Proteomes" id="UP000594121">
    <property type="component" value="Chromosome"/>
</dbReference>
<dbReference type="InParanoid" id="A0A7L9FGL2"/>
<proteinExistence type="predicted"/>
<gene>
    <name evidence="4" type="ORF">IG193_00065</name>
</gene>
<dbReference type="PRINTS" id="PR01415">
    <property type="entry name" value="ANKYRIN"/>
</dbReference>
<protein>
    <submittedName>
        <fullName evidence="4">Ankyrin repeat domain-containing protein</fullName>
    </submittedName>
</protein>
<dbReference type="GeneID" id="67876111"/>
<dbReference type="KEGG" id="thel:IG193_00065"/>
<dbReference type="EMBL" id="CP062310">
    <property type="protein sequence ID" value="QOJ78899.1"/>
    <property type="molecule type" value="Genomic_DNA"/>
</dbReference>
<dbReference type="Gene3D" id="1.25.40.20">
    <property type="entry name" value="Ankyrin repeat-containing domain"/>
    <property type="match status" value="2"/>
</dbReference>
<dbReference type="RefSeq" id="WP_192818871.1">
    <property type="nucleotide sequence ID" value="NZ_CP062310.1"/>
</dbReference>
<evidence type="ECO:0000256" key="1">
    <source>
        <dbReference type="ARBA" id="ARBA00022737"/>
    </source>
</evidence>
<dbReference type="PROSITE" id="PS50297">
    <property type="entry name" value="ANK_REP_REGION"/>
    <property type="match status" value="2"/>
</dbReference>
<reference evidence="4 5" key="1">
    <citation type="submission" date="2020-10" db="EMBL/GenBank/DDBJ databases">
        <title>Thermofilum lucidum 3507LT sp. nov. a novel member of Thermofilaceae family isolated from Chile hot spring, and proposal of description order Thermofilales.</title>
        <authorList>
            <person name="Zayulina K.S."/>
            <person name="Elcheninov A.G."/>
            <person name="Toshchakov S.V."/>
            <person name="Kublanov I.V."/>
        </authorList>
    </citation>
    <scope>NUCLEOTIDE SEQUENCE [LARGE SCALE GENOMIC DNA]</scope>
    <source>
        <strain evidence="4 5">3507LT</strain>
    </source>
</reference>
<name>A0A7L9FGL2_9CREN</name>
<dbReference type="PROSITE" id="PS50088">
    <property type="entry name" value="ANK_REPEAT"/>
    <property type="match status" value="3"/>
</dbReference>
<dbReference type="InterPro" id="IPR002110">
    <property type="entry name" value="Ankyrin_rpt"/>
</dbReference>
<dbReference type="AlphaFoldDB" id="A0A7L9FGL2"/>
<evidence type="ECO:0000313" key="5">
    <source>
        <dbReference type="Proteomes" id="UP000594121"/>
    </source>
</evidence>
<feature type="repeat" description="ANK" evidence="3">
    <location>
        <begin position="37"/>
        <end position="69"/>
    </location>
</feature>
<sequence>MQGPVDRELLEAAARGDYGKVKELLDRGADVNTRDKYGWTPLHYAADGGHLEVARLLLDRGADVNTRDNDGRTPLDLARAMGHKEVVELLESVGEHGR</sequence>
<keyword evidence="5" id="KW-1185">Reference proteome</keyword>
<evidence type="ECO:0000256" key="2">
    <source>
        <dbReference type="ARBA" id="ARBA00023043"/>
    </source>
</evidence>
<evidence type="ECO:0000313" key="4">
    <source>
        <dbReference type="EMBL" id="QOJ78899.1"/>
    </source>
</evidence>
<keyword evidence="1" id="KW-0677">Repeat</keyword>
<evidence type="ECO:0000256" key="3">
    <source>
        <dbReference type="PROSITE-ProRule" id="PRU00023"/>
    </source>
</evidence>
<dbReference type="PANTHER" id="PTHR24171">
    <property type="entry name" value="ANKYRIN REPEAT DOMAIN-CONTAINING PROTEIN 39-RELATED"/>
    <property type="match status" value="1"/>
</dbReference>
<dbReference type="PANTHER" id="PTHR24171:SF9">
    <property type="entry name" value="ANKYRIN REPEAT DOMAIN-CONTAINING PROTEIN 39"/>
    <property type="match status" value="1"/>
</dbReference>
<feature type="repeat" description="ANK" evidence="3">
    <location>
        <begin position="9"/>
        <end position="36"/>
    </location>
</feature>
<dbReference type="SUPFAM" id="SSF48403">
    <property type="entry name" value="Ankyrin repeat"/>
    <property type="match status" value="1"/>
</dbReference>